<evidence type="ECO:0000256" key="1">
    <source>
        <dbReference type="SAM" id="MobiDB-lite"/>
    </source>
</evidence>
<reference evidence="2 3" key="1">
    <citation type="submission" date="2024-01" db="EMBL/GenBank/DDBJ databases">
        <authorList>
            <person name="Alioto T."/>
            <person name="Alioto T."/>
            <person name="Gomez Garrido J."/>
        </authorList>
    </citation>
    <scope>NUCLEOTIDE SEQUENCE [LARGE SCALE GENOMIC DNA]</scope>
</reference>
<evidence type="ECO:0000313" key="2">
    <source>
        <dbReference type="EMBL" id="CAK6962378.1"/>
    </source>
</evidence>
<dbReference type="EMBL" id="CAWUFR010000057">
    <property type="protein sequence ID" value="CAK6962378.1"/>
    <property type="molecule type" value="Genomic_DNA"/>
</dbReference>
<keyword evidence="3" id="KW-1185">Reference proteome</keyword>
<dbReference type="Proteomes" id="UP001314229">
    <property type="component" value="Unassembled WGS sequence"/>
</dbReference>
<accession>A0AAV1NSW9</accession>
<name>A0AAV1NSW9_SCOSC</name>
<comment type="caution">
    <text evidence="2">The sequence shown here is derived from an EMBL/GenBank/DDBJ whole genome shotgun (WGS) entry which is preliminary data.</text>
</comment>
<evidence type="ECO:0000313" key="3">
    <source>
        <dbReference type="Proteomes" id="UP001314229"/>
    </source>
</evidence>
<dbReference type="AlphaFoldDB" id="A0AAV1NSW9"/>
<protein>
    <submittedName>
        <fullName evidence="2">Uncharacterized protein</fullName>
    </submittedName>
</protein>
<sequence length="103" mass="11666">MSATPGDFPIGFPGVSWREDPPPHFQPRGFIRSPDSCKVWKPTVEPVSTQRGGTFWTLHAQQVQGRKKWMMRVNDNTACGGSDTTGYLLWINKGTTFHLKRTF</sequence>
<organism evidence="2 3">
    <name type="scientific">Scomber scombrus</name>
    <name type="common">Atlantic mackerel</name>
    <name type="synonym">Scomber vernalis</name>
    <dbReference type="NCBI Taxonomy" id="13677"/>
    <lineage>
        <taxon>Eukaryota</taxon>
        <taxon>Metazoa</taxon>
        <taxon>Chordata</taxon>
        <taxon>Craniata</taxon>
        <taxon>Vertebrata</taxon>
        <taxon>Euteleostomi</taxon>
        <taxon>Actinopterygii</taxon>
        <taxon>Neopterygii</taxon>
        <taxon>Teleostei</taxon>
        <taxon>Neoteleostei</taxon>
        <taxon>Acanthomorphata</taxon>
        <taxon>Pelagiaria</taxon>
        <taxon>Scombriformes</taxon>
        <taxon>Scombridae</taxon>
        <taxon>Scomber</taxon>
    </lineage>
</organism>
<feature type="region of interest" description="Disordered" evidence="1">
    <location>
        <begin position="1"/>
        <end position="20"/>
    </location>
</feature>
<gene>
    <name evidence="2" type="ORF">FSCOSCO3_A021990</name>
</gene>
<proteinExistence type="predicted"/>